<organism evidence="15 16">
    <name type="scientific">Thermoanaerobacter mathranii subsp. mathranii (strain DSM 11426 / CCUG 53645 / CIP 108742 / A3)</name>
    <dbReference type="NCBI Taxonomy" id="583358"/>
    <lineage>
        <taxon>Bacteria</taxon>
        <taxon>Bacillati</taxon>
        <taxon>Bacillota</taxon>
        <taxon>Clostridia</taxon>
        <taxon>Thermoanaerobacterales</taxon>
        <taxon>Thermoanaerobacteraceae</taxon>
        <taxon>Thermoanaerobacter</taxon>
    </lineage>
</organism>
<feature type="binding site" evidence="12">
    <location>
        <begin position="11"/>
        <end position="13"/>
    </location>
    <ligand>
        <name>substrate</name>
    </ligand>
</feature>
<feature type="binding site" evidence="12">
    <location>
        <position position="282"/>
    </location>
    <ligand>
        <name>K(+)</name>
        <dbReference type="ChEBI" id="CHEBI:29103"/>
    </ligand>
</feature>
<comment type="similarity">
    <text evidence="1">Belongs to the carbohydrate kinase pfkB family.</text>
</comment>
<evidence type="ECO:0000256" key="5">
    <source>
        <dbReference type="ARBA" id="ARBA00022723"/>
    </source>
</evidence>
<dbReference type="PRINTS" id="PR00990">
    <property type="entry name" value="RIBOKINASE"/>
</dbReference>
<comment type="pathway">
    <text evidence="13">Carbohydrate metabolism; D-tagatose 6-phosphate degradation; D-glyceraldehyde 3-phosphate and glycerone phosphate from D-tagatose 6-phosphate: step 1/2.</text>
</comment>
<dbReference type="InterPro" id="IPR017583">
    <property type="entry name" value="Tagatose/fructose_Pkinase"/>
</dbReference>
<reference evidence="15 16" key="1">
    <citation type="submission" date="2010-05" db="EMBL/GenBank/DDBJ databases">
        <title>Complete sequence of Thermoanaerobacter mathranii subsp. mathranii mathranii str. A3.</title>
        <authorList>
            <consortium name="US DOE Joint Genome Institute"/>
            <person name="Lucas S."/>
            <person name="Copeland A."/>
            <person name="Lapidus A."/>
            <person name="Cheng J.-F."/>
            <person name="Bruce D."/>
            <person name="Goodwin L."/>
            <person name="Pitluck S."/>
            <person name="Held B."/>
            <person name="Detter J.C."/>
            <person name="Han C."/>
            <person name="Tapia R."/>
            <person name="Land M."/>
            <person name="Hauser L."/>
            <person name="Kyrpides N."/>
            <person name="Mikhailova N."/>
            <person name="Zhou J."/>
            <person name="Hemme C."/>
            <person name="Woyke T."/>
        </authorList>
    </citation>
    <scope>NUCLEOTIDE SEQUENCE [LARGE SCALE GENOMIC DNA]</scope>
    <source>
        <strain evidence="15 16">A3</strain>
    </source>
</reference>
<dbReference type="EC" id="2.7.1.15" evidence="2 12"/>
<sequence>MEKIVVVGSINMDVVIRVPHIPVVGETVIAYDLKNYGGGKGANQAVSIARLGGTVFMIGRVGNDEYGKKLYEGLKIDSIDVKGIEFDYEIPTGTAYINVSERGENNIVVYQGANKRLNIEQIEKHEDIFDEAKMCVIQLEIPVETVEFVVDLCYRKGIKVILNPAPACKLPDTLLEKVYILTPNETELAFLSKSKIETIADIKKASKYLLDKGVQNVITTIGEKGSFFINKDTEKLFDAIKVTAVDTTAAGDSFTGALAVALSEGKNIESAIEFATYVAALTVTKEGAQSSLPYRDEVEKFIKERSYNK</sequence>
<keyword evidence="7 12" id="KW-0418">Kinase</keyword>
<protein>
    <recommendedName>
        <fullName evidence="3 12">Ribokinase</fullName>
        <shortName evidence="12">RK</shortName>
        <ecNumber evidence="2 12">2.7.1.15</ecNumber>
    </recommendedName>
</protein>
<comment type="caution">
    <text evidence="12">Lacks conserved residue(s) required for the propagation of feature annotation.</text>
</comment>
<evidence type="ECO:0000256" key="12">
    <source>
        <dbReference type="HAMAP-Rule" id="MF_01987"/>
    </source>
</evidence>
<feature type="domain" description="Carbohydrate kinase PfkB" evidence="14">
    <location>
        <begin position="1"/>
        <end position="293"/>
    </location>
</feature>
<dbReference type="CDD" id="cd01174">
    <property type="entry name" value="ribokinase"/>
    <property type="match status" value="1"/>
</dbReference>
<evidence type="ECO:0000256" key="13">
    <source>
        <dbReference type="PIRNR" id="PIRNR000535"/>
    </source>
</evidence>
<feature type="binding site" evidence="12">
    <location>
        <begin position="220"/>
        <end position="225"/>
    </location>
    <ligand>
        <name>ATP</name>
        <dbReference type="ChEBI" id="CHEBI:30616"/>
    </ligand>
</feature>
<feature type="binding site" evidence="12">
    <location>
        <position position="184"/>
    </location>
    <ligand>
        <name>ATP</name>
        <dbReference type="ChEBI" id="CHEBI:30616"/>
    </ligand>
</feature>
<dbReference type="SUPFAM" id="SSF53613">
    <property type="entry name" value="Ribokinase-like"/>
    <property type="match status" value="1"/>
</dbReference>
<comment type="activity regulation">
    <text evidence="12">Activated by a monovalent cation that binds near, but not in, the active site. The most likely occupant of the site in vivo is potassium. Ion binding induces a conformational change that may alter substrate affinity.</text>
</comment>
<comment type="similarity">
    <text evidence="12">Belongs to the carbohydrate kinase PfkB family. Ribokinase subfamily.</text>
</comment>
<keyword evidence="11 12" id="KW-0119">Carbohydrate metabolism</keyword>
<dbReference type="InterPro" id="IPR002139">
    <property type="entry name" value="Ribo/fructo_kinase"/>
</dbReference>
<dbReference type="InterPro" id="IPR011611">
    <property type="entry name" value="PfkB_dom"/>
</dbReference>
<comment type="subcellular location">
    <subcellularLocation>
        <location evidence="12">Cytoplasm</location>
    </subcellularLocation>
</comment>
<comment type="catalytic activity">
    <reaction evidence="13">
        <text>D-tagatofuranose 6-phosphate + ATP = D-tagatofuranose 1,6-bisphosphate + ADP + H(+)</text>
        <dbReference type="Rhea" id="RHEA:12420"/>
        <dbReference type="ChEBI" id="CHEBI:15378"/>
        <dbReference type="ChEBI" id="CHEBI:30616"/>
        <dbReference type="ChEBI" id="CHEBI:58694"/>
        <dbReference type="ChEBI" id="CHEBI:58695"/>
        <dbReference type="ChEBI" id="CHEBI:456216"/>
        <dbReference type="EC" id="2.7.1.144"/>
    </reaction>
</comment>
<evidence type="ECO:0000256" key="6">
    <source>
        <dbReference type="ARBA" id="ARBA00022741"/>
    </source>
</evidence>
<feature type="binding site" evidence="12">
    <location>
        <begin position="251"/>
        <end position="252"/>
    </location>
    <ligand>
        <name>ATP</name>
        <dbReference type="ChEBI" id="CHEBI:30616"/>
    </ligand>
</feature>
<feature type="binding site" evidence="12">
    <location>
        <position position="252"/>
    </location>
    <ligand>
        <name>substrate</name>
    </ligand>
</feature>
<comment type="similarity">
    <text evidence="13">Belongs to the carbohydrate kinase PfkB family. LacC subfamily.</text>
</comment>
<comment type="subunit">
    <text evidence="12">Homodimer.</text>
</comment>
<dbReference type="PIRSF" id="PIRSF000535">
    <property type="entry name" value="1PFK/6PFK/LacC"/>
    <property type="match status" value="1"/>
</dbReference>
<keyword evidence="8 12" id="KW-0067">ATP-binding</keyword>
<dbReference type="PANTHER" id="PTHR10584:SF166">
    <property type="entry name" value="RIBOKINASE"/>
    <property type="match status" value="1"/>
</dbReference>
<feature type="binding site" evidence="12">
    <location>
        <begin position="39"/>
        <end position="43"/>
    </location>
    <ligand>
        <name>substrate</name>
    </ligand>
</feature>
<keyword evidence="10 12" id="KW-0630">Potassium</keyword>
<evidence type="ECO:0000313" key="15">
    <source>
        <dbReference type="EMBL" id="ADH60043.1"/>
    </source>
</evidence>
<dbReference type="InterPro" id="IPR002173">
    <property type="entry name" value="Carboh/pur_kinase_PfkB_CS"/>
</dbReference>
<evidence type="ECO:0000256" key="10">
    <source>
        <dbReference type="ARBA" id="ARBA00022958"/>
    </source>
</evidence>
<dbReference type="InterPro" id="IPR011877">
    <property type="entry name" value="Ribokinase"/>
</dbReference>
<accession>A0ABN3YZ26</accession>
<feature type="binding site" evidence="12">
    <location>
        <position position="291"/>
    </location>
    <ligand>
        <name>K(+)</name>
        <dbReference type="ChEBI" id="CHEBI:29103"/>
    </ligand>
</feature>
<comment type="pathway">
    <text evidence="12">Carbohydrate metabolism; D-ribose degradation; D-ribose 5-phosphate from beta-D-ribopyranose: step 2/2.</text>
</comment>
<evidence type="ECO:0000256" key="8">
    <source>
        <dbReference type="ARBA" id="ARBA00022840"/>
    </source>
</evidence>
<evidence type="ECO:0000259" key="14">
    <source>
        <dbReference type="Pfam" id="PF00294"/>
    </source>
</evidence>
<evidence type="ECO:0000256" key="3">
    <source>
        <dbReference type="ARBA" id="ARBA00016943"/>
    </source>
</evidence>
<dbReference type="RefSeq" id="WP_013149682.1">
    <property type="nucleotide sequence ID" value="NC_014209.1"/>
</dbReference>
<evidence type="ECO:0000256" key="2">
    <source>
        <dbReference type="ARBA" id="ARBA00012035"/>
    </source>
</evidence>
<dbReference type="EMBL" id="CP002032">
    <property type="protein sequence ID" value="ADH60043.1"/>
    <property type="molecule type" value="Genomic_DNA"/>
</dbReference>
<dbReference type="Pfam" id="PF00294">
    <property type="entry name" value="PfkB"/>
    <property type="match status" value="1"/>
</dbReference>
<evidence type="ECO:0000256" key="11">
    <source>
        <dbReference type="ARBA" id="ARBA00023277"/>
    </source>
</evidence>
<keyword evidence="6 12" id="KW-0547">Nucleotide-binding</keyword>
<feature type="binding site" evidence="12">
    <location>
        <position position="248"/>
    </location>
    <ligand>
        <name>K(+)</name>
        <dbReference type="ChEBI" id="CHEBI:29103"/>
    </ligand>
</feature>
<name>A0ABN3YZ26_THEM3</name>
<evidence type="ECO:0000256" key="9">
    <source>
        <dbReference type="ARBA" id="ARBA00022842"/>
    </source>
</evidence>
<evidence type="ECO:0000256" key="4">
    <source>
        <dbReference type="ARBA" id="ARBA00022679"/>
    </source>
</evidence>
<evidence type="ECO:0000256" key="7">
    <source>
        <dbReference type="ARBA" id="ARBA00022777"/>
    </source>
</evidence>
<keyword evidence="9 12" id="KW-0460">Magnesium</keyword>
<keyword evidence="4 12" id="KW-0808">Transferase</keyword>
<dbReference type="NCBIfam" id="TIGR02152">
    <property type="entry name" value="D_ribokin_bact"/>
    <property type="match status" value="1"/>
</dbReference>
<dbReference type="PANTHER" id="PTHR10584">
    <property type="entry name" value="SUGAR KINASE"/>
    <property type="match status" value="1"/>
</dbReference>
<keyword evidence="12" id="KW-0963">Cytoplasm</keyword>
<gene>
    <name evidence="12" type="primary">rbsK</name>
    <name evidence="15" type="ordered locus">Tmath_0261</name>
</gene>
<proteinExistence type="inferred from homology"/>
<feature type="binding site" evidence="12">
    <location>
        <position position="140"/>
    </location>
    <ligand>
        <name>substrate</name>
    </ligand>
</feature>
<evidence type="ECO:0000313" key="16">
    <source>
        <dbReference type="Proteomes" id="UP000002064"/>
    </source>
</evidence>
<dbReference type="PROSITE" id="PS00583">
    <property type="entry name" value="PFKB_KINASES_1"/>
    <property type="match status" value="1"/>
</dbReference>
<keyword evidence="13" id="KW-0423">Lactose metabolism</keyword>
<comment type="cofactor">
    <cofactor evidence="12">
        <name>Mg(2+)</name>
        <dbReference type="ChEBI" id="CHEBI:18420"/>
    </cofactor>
    <text evidence="12">Requires a divalent cation, most likely magnesium in vivo, as an electrophilic catalyst to aid phosphoryl group transfer. It is the chelate of the metal and the nucleotide that is the actual substrate.</text>
</comment>
<dbReference type="InterPro" id="IPR029056">
    <property type="entry name" value="Ribokinase-like"/>
</dbReference>
<dbReference type="HAMAP" id="MF_01987">
    <property type="entry name" value="Ribokinase"/>
    <property type="match status" value="1"/>
</dbReference>
<feature type="binding site" evidence="12">
    <location>
        <position position="246"/>
    </location>
    <ligand>
        <name>K(+)</name>
        <dbReference type="ChEBI" id="CHEBI:29103"/>
    </ligand>
</feature>
<dbReference type="Gene3D" id="3.40.1190.20">
    <property type="match status" value="1"/>
</dbReference>
<comment type="catalytic activity">
    <reaction evidence="12">
        <text>D-ribose + ATP = D-ribose 5-phosphate + ADP + H(+)</text>
        <dbReference type="Rhea" id="RHEA:13697"/>
        <dbReference type="ChEBI" id="CHEBI:15378"/>
        <dbReference type="ChEBI" id="CHEBI:30616"/>
        <dbReference type="ChEBI" id="CHEBI:47013"/>
        <dbReference type="ChEBI" id="CHEBI:78346"/>
        <dbReference type="ChEBI" id="CHEBI:456216"/>
        <dbReference type="EC" id="2.7.1.15"/>
    </reaction>
</comment>
<feature type="binding site" evidence="12">
    <location>
        <position position="285"/>
    </location>
    <ligand>
        <name>K(+)</name>
        <dbReference type="ChEBI" id="CHEBI:29103"/>
    </ligand>
</feature>
<keyword evidence="5 12" id="KW-0479">Metal-binding</keyword>
<keyword evidence="16" id="KW-1185">Reference proteome</keyword>
<dbReference type="PROSITE" id="PS00584">
    <property type="entry name" value="PFKB_KINASES_2"/>
    <property type="match status" value="1"/>
</dbReference>
<evidence type="ECO:0000256" key="1">
    <source>
        <dbReference type="ARBA" id="ARBA00005380"/>
    </source>
</evidence>
<feature type="binding site" evidence="12">
    <location>
        <position position="287"/>
    </location>
    <ligand>
        <name>K(+)</name>
        <dbReference type="ChEBI" id="CHEBI:29103"/>
    </ligand>
</feature>
<dbReference type="Proteomes" id="UP000002064">
    <property type="component" value="Chromosome"/>
</dbReference>
<comment type="function">
    <text evidence="12">Catalyzes the phosphorylation of ribose at O-5 in a reaction requiring ATP and magnesium. The resulting D-ribose-5-phosphate can then be used either for sythesis of nucleotides, histidine, and tryptophan, or as a component of the pentose phosphate pathway.</text>
</comment>
<feature type="active site" description="Proton acceptor" evidence="12">
    <location>
        <position position="252"/>
    </location>
</feature>